<reference evidence="1 2" key="1">
    <citation type="submission" date="2016-06" db="EMBL/GenBank/DDBJ databases">
        <title>Adaptive Radiation by Waves of Gene Transfer Leads to Fine-Scale Resource Partitioning in Marine Microbes.</title>
        <authorList>
            <person name="Hehemann J.-H."/>
            <person name="Arevalo P."/>
            <person name="Datta M.S."/>
            <person name="Yu X."/>
            <person name="Corzett C."/>
            <person name="Henschel A."/>
            <person name="Preheim S.P."/>
            <person name="Timberlake S."/>
            <person name="Alm E.J."/>
            <person name="Polz M.F."/>
        </authorList>
    </citation>
    <scope>NUCLEOTIDE SEQUENCE [LARGE SCALE GENOMIC DNA]</scope>
    <source>
        <strain evidence="1 2">FF50</strain>
        <plasmid evidence="1 2">unnamed1</plasmid>
    </source>
</reference>
<protein>
    <recommendedName>
        <fullName evidence="3">DNA replication terminus site-binding protein</fullName>
    </recommendedName>
</protein>
<dbReference type="AlphaFoldDB" id="A0AAN0XZJ3"/>
<accession>A0AAN0XZJ3</accession>
<geneLocation type="plasmid" evidence="1 2">
    <name>unnamed1</name>
</geneLocation>
<organism evidence="1 2">
    <name type="scientific">Vibrio breoganii</name>
    <dbReference type="NCBI Taxonomy" id="553239"/>
    <lineage>
        <taxon>Bacteria</taxon>
        <taxon>Pseudomonadati</taxon>
        <taxon>Pseudomonadota</taxon>
        <taxon>Gammaproteobacteria</taxon>
        <taxon>Vibrionales</taxon>
        <taxon>Vibrionaceae</taxon>
        <taxon>Vibrio</taxon>
    </lineage>
</organism>
<dbReference type="InterPro" id="IPR036381">
    <property type="entry name" value="Tus_dom1"/>
</dbReference>
<dbReference type="GO" id="GO:0003677">
    <property type="term" value="F:DNA binding"/>
    <property type="evidence" value="ECO:0007669"/>
    <property type="project" value="InterPro"/>
</dbReference>
<dbReference type="GO" id="GO:0005737">
    <property type="term" value="C:cytoplasm"/>
    <property type="evidence" value="ECO:0007669"/>
    <property type="project" value="InterPro"/>
</dbReference>
<evidence type="ECO:0000313" key="1">
    <source>
        <dbReference type="EMBL" id="ANO35576.1"/>
    </source>
</evidence>
<dbReference type="KEGG" id="vbr:A6E01_20400"/>
<gene>
    <name evidence="1" type="ORF">A6E01_20400</name>
</gene>
<evidence type="ECO:0000313" key="2">
    <source>
        <dbReference type="Proteomes" id="UP000092018"/>
    </source>
</evidence>
<sequence length="321" mass="37270">MYDSSLLPLLDMTFEDVNKKKVTLDELKFYKSFITDTNTEIGSLLHSLSALDKDHYSLEKKKRRNAGEADKLFAPDLSRVKSSKRTLIELATQPQETQGNEEFNIPEKNIGFIHLYCDSPILEKKIRELAEQNWEAKLRLKHRLPQYMPGVRDRATFTKEFIGNHLYQTFIRKIPLCPPDTLRLSFTWKRKQLVTNAIPPEEAIDYITKHPGQSSETQIQKKIATVRDADAVFVTGTARIHPEFSVCFKTENGTVRRNGKAHSPLIVLSSNTERIKYNALRKLEIEEVEEIEREYAQKIKLERLVEGYHFYSKRKLQNKSA</sequence>
<evidence type="ECO:0008006" key="3">
    <source>
        <dbReference type="Google" id="ProtNLM"/>
    </source>
</evidence>
<dbReference type="RefSeq" id="WP_065211335.1">
    <property type="nucleotide sequence ID" value="NZ_CP016179.1"/>
</dbReference>
<dbReference type="Proteomes" id="UP000092018">
    <property type="component" value="Plasmid unnamed1"/>
</dbReference>
<name>A0AAN0XZJ3_9VIBR</name>
<dbReference type="Gene3D" id="3.50.14.10">
    <property type="entry name" value="Replication terminator Tus, domain 1 superfamily/Replication terminator Tus"/>
    <property type="match status" value="1"/>
</dbReference>
<dbReference type="EMBL" id="CP016179">
    <property type="protein sequence ID" value="ANO35576.1"/>
    <property type="molecule type" value="Genomic_DNA"/>
</dbReference>
<keyword evidence="1" id="KW-0614">Plasmid</keyword>
<dbReference type="GO" id="GO:0006274">
    <property type="term" value="P:DNA replication termination"/>
    <property type="evidence" value="ECO:0007669"/>
    <property type="project" value="InterPro"/>
</dbReference>
<proteinExistence type="predicted"/>